<evidence type="ECO:0000256" key="6">
    <source>
        <dbReference type="ARBA" id="ARBA00022882"/>
    </source>
</evidence>
<keyword evidence="16" id="KW-1185">Reference proteome</keyword>
<evidence type="ECO:0000256" key="1">
    <source>
        <dbReference type="ARBA" id="ARBA00004141"/>
    </source>
</evidence>
<protein>
    <recommendedName>
        <fullName evidence="14">Ion transport domain-containing protein</fullName>
    </recommendedName>
</protein>
<evidence type="ECO:0000256" key="3">
    <source>
        <dbReference type="ARBA" id="ARBA00022538"/>
    </source>
</evidence>
<keyword evidence="8 13" id="KW-1133">Transmembrane helix</keyword>
<evidence type="ECO:0000256" key="11">
    <source>
        <dbReference type="ARBA" id="ARBA00023303"/>
    </source>
</evidence>
<dbReference type="EMBL" id="CAUYUJ010007792">
    <property type="protein sequence ID" value="CAK0822003.1"/>
    <property type="molecule type" value="Genomic_DNA"/>
</dbReference>
<keyword evidence="4 13" id="KW-0812">Transmembrane</keyword>
<keyword evidence="11" id="KW-0407">Ion channel</keyword>
<keyword evidence="7" id="KW-0630">Potassium</keyword>
<dbReference type="PANTHER" id="PTHR11537">
    <property type="entry name" value="VOLTAGE-GATED POTASSIUM CHANNEL"/>
    <property type="match status" value="1"/>
</dbReference>
<evidence type="ECO:0000256" key="8">
    <source>
        <dbReference type="ARBA" id="ARBA00022989"/>
    </source>
</evidence>
<organism evidence="15 16">
    <name type="scientific">Prorocentrum cordatum</name>
    <dbReference type="NCBI Taxonomy" id="2364126"/>
    <lineage>
        <taxon>Eukaryota</taxon>
        <taxon>Sar</taxon>
        <taxon>Alveolata</taxon>
        <taxon>Dinophyceae</taxon>
        <taxon>Prorocentrales</taxon>
        <taxon>Prorocentraceae</taxon>
        <taxon>Prorocentrum</taxon>
    </lineage>
</organism>
<name>A0ABN9RRW3_9DINO</name>
<dbReference type="PANTHER" id="PTHR11537:SF254">
    <property type="entry name" value="POTASSIUM VOLTAGE-GATED CHANNEL PROTEIN SHAB"/>
    <property type="match status" value="1"/>
</dbReference>
<keyword evidence="3" id="KW-0633">Potassium transport</keyword>
<keyword evidence="9" id="KW-0406">Ion transport</keyword>
<dbReference type="Gene3D" id="1.20.120.350">
    <property type="entry name" value="Voltage-gated potassium channels. Chain C"/>
    <property type="match status" value="1"/>
</dbReference>
<comment type="caution">
    <text evidence="15">The sequence shown here is derived from an EMBL/GenBank/DDBJ whole genome shotgun (WGS) entry which is preliminary data.</text>
</comment>
<keyword evidence="6" id="KW-0851">Voltage-gated channel</keyword>
<evidence type="ECO:0000256" key="5">
    <source>
        <dbReference type="ARBA" id="ARBA00022826"/>
    </source>
</evidence>
<feature type="transmembrane region" description="Helical" evidence="13">
    <location>
        <begin position="206"/>
        <end position="225"/>
    </location>
</feature>
<feature type="domain" description="Ion transport" evidence="14">
    <location>
        <begin position="65"/>
        <end position="224"/>
    </location>
</feature>
<sequence length="258" mass="29262">MPATEQTPLVSGKRRSTGSGWQPASEVARGMAQKKLRARHDRGSMSYRKYCYSMMRSHSHSLRARVFRSIITALIIVSVITFVMDSDKHIHQRYVGAFNVIEGVTSCVFMAEYCLRVWTIPESCRYHGTDPHVARMQLMFSAGSAIDLLAILPWFIERFALCVCVIGGRGCDLQLPNFSFLRIVRLFRLLKAQPIVSAFDVVARVVYYNAEILLVAFLICLVMILRVGGSRRRSCSTWPPPETSMTTSRRSLQRCTSR</sequence>
<evidence type="ECO:0000256" key="7">
    <source>
        <dbReference type="ARBA" id="ARBA00022958"/>
    </source>
</evidence>
<feature type="region of interest" description="Disordered" evidence="12">
    <location>
        <begin position="231"/>
        <end position="250"/>
    </location>
</feature>
<dbReference type="SUPFAM" id="SSF81324">
    <property type="entry name" value="Voltage-gated potassium channels"/>
    <property type="match status" value="1"/>
</dbReference>
<keyword evidence="10 13" id="KW-0472">Membrane</keyword>
<keyword evidence="5" id="KW-0631">Potassium channel</keyword>
<evidence type="ECO:0000259" key="14">
    <source>
        <dbReference type="Pfam" id="PF00520"/>
    </source>
</evidence>
<feature type="transmembrane region" description="Helical" evidence="13">
    <location>
        <begin position="66"/>
        <end position="84"/>
    </location>
</feature>
<dbReference type="PRINTS" id="PR00169">
    <property type="entry name" value="KCHANNEL"/>
</dbReference>
<dbReference type="InterPro" id="IPR027359">
    <property type="entry name" value="Volt_channel_dom_sf"/>
</dbReference>
<dbReference type="InterPro" id="IPR005821">
    <property type="entry name" value="Ion_trans_dom"/>
</dbReference>
<dbReference type="InterPro" id="IPR028325">
    <property type="entry name" value="VG_K_chnl"/>
</dbReference>
<dbReference type="Proteomes" id="UP001189429">
    <property type="component" value="Unassembled WGS sequence"/>
</dbReference>
<evidence type="ECO:0000256" key="12">
    <source>
        <dbReference type="SAM" id="MobiDB-lite"/>
    </source>
</evidence>
<keyword evidence="2" id="KW-0813">Transport</keyword>
<evidence type="ECO:0000256" key="2">
    <source>
        <dbReference type="ARBA" id="ARBA00022448"/>
    </source>
</evidence>
<feature type="transmembrane region" description="Helical" evidence="13">
    <location>
        <begin position="96"/>
        <end position="115"/>
    </location>
</feature>
<feature type="region of interest" description="Disordered" evidence="12">
    <location>
        <begin position="1"/>
        <end position="24"/>
    </location>
</feature>
<evidence type="ECO:0000256" key="9">
    <source>
        <dbReference type="ARBA" id="ARBA00023065"/>
    </source>
</evidence>
<evidence type="ECO:0000256" key="4">
    <source>
        <dbReference type="ARBA" id="ARBA00022692"/>
    </source>
</evidence>
<evidence type="ECO:0000256" key="10">
    <source>
        <dbReference type="ARBA" id="ARBA00023136"/>
    </source>
</evidence>
<gene>
    <name evidence="15" type="ORF">PCOR1329_LOCUS23129</name>
</gene>
<feature type="transmembrane region" description="Helical" evidence="13">
    <location>
        <begin position="136"/>
        <end position="156"/>
    </location>
</feature>
<reference evidence="15" key="1">
    <citation type="submission" date="2023-10" db="EMBL/GenBank/DDBJ databases">
        <authorList>
            <person name="Chen Y."/>
            <person name="Shah S."/>
            <person name="Dougan E. K."/>
            <person name="Thang M."/>
            <person name="Chan C."/>
        </authorList>
    </citation>
    <scope>NUCLEOTIDE SEQUENCE [LARGE SCALE GENOMIC DNA]</scope>
</reference>
<accession>A0ABN9RRW3</accession>
<evidence type="ECO:0000256" key="13">
    <source>
        <dbReference type="SAM" id="Phobius"/>
    </source>
</evidence>
<comment type="subcellular location">
    <subcellularLocation>
        <location evidence="1">Membrane</location>
        <topology evidence="1">Multi-pass membrane protein</topology>
    </subcellularLocation>
</comment>
<proteinExistence type="predicted"/>
<evidence type="ECO:0000313" key="16">
    <source>
        <dbReference type="Proteomes" id="UP001189429"/>
    </source>
</evidence>
<evidence type="ECO:0000313" key="15">
    <source>
        <dbReference type="EMBL" id="CAK0822003.1"/>
    </source>
</evidence>
<dbReference type="Pfam" id="PF00520">
    <property type="entry name" value="Ion_trans"/>
    <property type="match status" value="1"/>
</dbReference>